<gene>
    <name evidence="1" type="ORF">A2756_02125</name>
</gene>
<sequence>MIIGHERQQKLLSTHIERGMLSHAYLFSGAAHVGKAVVAQAFMQSVACARRPGGMLASCGSCPSCVSFASGAGADIFAVLSQETKDTLSTSSKKERESIGIEEIRALKDRVMQTSFAGGYKCFLIDDAAYMTREAANSILKILEEPLGNTIFVLVTRDPSRILPTIRSRVWEVKFWPVSTARLVSGLVERGVSARKSSLAANLAHGLPGRAITYTGLSEAEIKDIQKISDEMEMLCAPGHLVERLRAVAACEERDEYAHLLAEMLGTASYDFDKKLRALTDPMAGEVALAHTCWQGEIVRRLLALETELPRLYANMRLAFESAMISMR</sequence>
<evidence type="ECO:0000313" key="2">
    <source>
        <dbReference type="Proteomes" id="UP000177785"/>
    </source>
</evidence>
<dbReference type="GO" id="GO:0006261">
    <property type="term" value="P:DNA-templated DNA replication"/>
    <property type="evidence" value="ECO:0007669"/>
    <property type="project" value="TreeGrafter"/>
</dbReference>
<comment type="caution">
    <text evidence="1">The sequence shown here is derived from an EMBL/GenBank/DDBJ whole genome shotgun (WGS) entry which is preliminary data.</text>
</comment>
<dbReference type="SUPFAM" id="SSF52540">
    <property type="entry name" value="P-loop containing nucleoside triphosphate hydrolases"/>
    <property type="match status" value="1"/>
</dbReference>
<dbReference type="InterPro" id="IPR027417">
    <property type="entry name" value="P-loop_NTPase"/>
</dbReference>
<dbReference type="Proteomes" id="UP000177785">
    <property type="component" value="Unassembled WGS sequence"/>
</dbReference>
<dbReference type="InterPro" id="IPR050238">
    <property type="entry name" value="DNA_Rep/Repair_Clamp_Loader"/>
</dbReference>
<dbReference type="Pfam" id="PF13177">
    <property type="entry name" value="DNA_pol3_delta2"/>
    <property type="match status" value="1"/>
</dbReference>
<dbReference type="Gene3D" id="3.40.50.300">
    <property type="entry name" value="P-loop containing nucleotide triphosphate hydrolases"/>
    <property type="match status" value="1"/>
</dbReference>
<dbReference type="EMBL" id="MHNL01000005">
    <property type="protein sequence ID" value="OGZ45682.1"/>
    <property type="molecule type" value="Genomic_DNA"/>
</dbReference>
<organism evidence="1 2">
    <name type="scientific">Candidatus Ryanbacteria bacterium RIFCSPHIGHO2_01_FULL_48_27</name>
    <dbReference type="NCBI Taxonomy" id="1802115"/>
    <lineage>
        <taxon>Bacteria</taxon>
        <taxon>Candidatus Ryaniibacteriota</taxon>
    </lineage>
</organism>
<evidence type="ECO:0008006" key="3">
    <source>
        <dbReference type="Google" id="ProtNLM"/>
    </source>
</evidence>
<name>A0A1G2G6H8_9BACT</name>
<dbReference type="STRING" id="1802115.A2756_02125"/>
<dbReference type="AlphaFoldDB" id="A0A1G2G6H8"/>
<dbReference type="PANTHER" id="PTHR11669">
    <property type="entry name" value="REPLICATION FACTOR C / DNA POLYMERASE III GAMMA-TAU SUBUNIT"/>
    <property type="match status" value="1"/>
</dbReference>
<evidence type="ECO:0000313" key="1">
    <source>
        <dbReference type="EMBL" id="OGZ45682.1"/>
    </source>
</evidence>
<dbReference type="PANTHER" id="PTHR11669:SF8">
    <property type="entry name" value="DNA POLYMERASE III SUBUNIT DELTA"/>
    <property type="match status" value="1"/>
</dbReference>
<protein>
    <recommendedName>
        <fullName evidence="3">DNA polymerase III subunit delta</fullName>
    </recommendedName>
</protein>
<reference evidence="1 2" key="1">
    <citation type="journal article" date="2016" name="Nat. Commun.">
        <title>Thousands of microbial genomes shed light on interconnected biogeochemical processes in an aquifer system.</title>
        <authorList>
            <person name="Anantharaman K."/>
            <person name="Brown C.T."/>
            <person name="Hug L.A."/>
            <person name="Sharon I."/>
            <person name="Castelle C.J."/>
            <person name="Probst A.J."/>
            <person name="Thomas B.C."/>
            <person name="Singh A."/>
            <person name="Wilkins M.J."/>
            <person name="Karaoz U."/>
            <person name="Brodie E.L."/>
            <person name="Williams K.H."/>
            <person name="Hubbard S.S."/>
            <person name="Banfield J.F."/>
        </authorList>
    </citation>
    <scope>NUCLEOTIDE SEQUENCE [LARGE SCALE GENOMIC DNA]</scope>
</reference>
<proteinExistence type="predicted"/>
<accession>A0A1G2G6H8</accession>